<reference evidence="4 5" key="1">
    <citation type="submission" date="2018-09" db="EMBL/GenBank/DDBJ databases">
        <authorList>
            <person name="Postec A."/>
        </authorList>
    </citation>
    <scope>NUCLEOTIDE SEQUENCE [LARGE SCALE GENOMIC DNA]</scope>
    <source>
        <strain evidence="4">70B-A</strain>
    </source>
</reference>
<evidence type="ECO:0000313" key="5">
    <source>
        <dbReference type="Proteomes" id="UP000279029"/>
    </source>
</evidence>
<dbReference type="InterPro" id="IPR029033">
    <property type="entry name" value="His_PPase_superfam"/>
</dbReference>
<feature type="active site" description="Proton donor/acceptor" evidence="2">
    <location>
        <position position="82"/>
    </location>
</feature>
<dbReference type="InterPro" id="IPR051695">
    <property type="entry name" value="Phosphoglycerate_Mutase"/>
</dbReference>
<dbReference type="InterPro" id="IPR013078">
    <property type="entry name" value="His_Pase_superF_clade-1"/>
</dbReference>
<dbReference type="Pfam" id="PF00300">
    <property type="entry name" value="His_Phos_1"/>
    <property type="match status" value="1"/>
</dbReference>
<dbReference type="SUPFAM" id="SSF53254">
    <property type="entry name" value="Phosphoglycerate mutase-like"/>
    <property type="match status" value="1"/>
</dbReference>
<dbReference type="KEGG" id="cbar:PATL70BA_0551"/>
<keyword evidence="1" id="KW-0378">Hydrolase</keyword>
<dbReference type="Gene3D" id="3.40.50.1240">
    <property type="entry name" value="Phosphoglycerate mutase-like"/>
    <property type="match status" value="1"/>
</dbReference>
<gene>
    <name evidence="4" type="ORF">PATL70BA_0551</name>
</gene>
<evidence type="ECO:0000256" key="1">
    <source>
        <dbReference type="ARBA" id="ARBA00022801"/>
    </source>
</evidence>
<protein>
    <submittedName>
        <fullName evidence="4">Histidine phosphatase family protein</fullName>
    </submittedName>
</protein>
<name>A0A3P7S0F4_9FIRM</name>
<dbReference type="GO" id="GO:0043456">
    <property type="term" value="P:regulation of pentose-phosphate shunt"/>
    <property type="evidence" value="ECO:0007669"/>
    <property type="project" value="TreeGrafter"/>
</dbReference>
<dbReference type="Proteomes" id="UP000279029">
    <property type="component" value="Chromosome"/>
</dbReference>
<dbReference type="PANTHER" id="PTHR46517">
    <property type="entry name" value="FRUCTOSE-2,6-BISPHOSPHATASE TIGAR"/>
    <property type="match status" value="1"/>
</dbReference>
<evidence type="ECO:0000256" key="3">
    <source>
        <dbReference type="PIRSR" id="PIRSR613078-2"/>
    </source>
</evidence>
<dbReference type="RefSeq" id="WP_125135930.1">
    <property type="nucleotide sequence ID" value="NZ_LR130778.1"/>
</dbReference>
<dbReference type="AlphaFoldDB" id="A0A3P7S0F4"/>
<evidence type="ECO:0000313" key="4">
    <source>
        <dbReference type="EMBL" id="VDN46409.1"/>
    </source>
</evidence>
<dbReference type="EMBL" id="LR130778">
    <property type="protein sequence ID" value="VDN46409.1"/>
    <property type="molecule type" value="Genomic_DNA"/>
</dbReference>
<keyword evidence="5" id="KW-1185">Reference proteome</keyword>
<dbReference type="PROSITE" id="PS00175">
    <property type="entry name" value="PG_MUTASE"/>
    <property type="match status" value="1"/>
</dbReference>
<sequence length="214" mass="24932">MLEIYITRHGETQWNKIRRFQGQGDSELTELGKQQAAWLGQRLKNIGIKTIYSSPLGRAKHTSEIMNAYIGGKIIYDDRLKEMHVGDWEGRLISEIEIEMPTEHSDFWHNPKEFSLEGQESFESVQNRAAEFFEELLRKHSAGRIFIVAHAIVIKGLLNYIQGRDVEHFWEGKHILPTSLTRINADEDRLSVVYMSDVSHYEKPMEQGWFIDEV</sequence>
<dbReference type="InterPro" id="IPR001345">
    <property type="entry name" value="PG/BPGM_mutase_AS"/>
</dbReference>
<accession>A0A3P7S0F4</accession>
<feature type="active site" description="Tele-phosphohistidine intermediate" evidence="2">
    <location>
        <position position="9"/>
    </location>
</feature>
<dbReference type="GO" id="GO:0045820">
    <property type="term" value="P:negative regulation of glycolytic process"/>
    <property type="evidence" value="ECO:0007669"/>
    <property type="project" value="TreeGrafter"/>
</dbReference>
<feature type="binding site" evidence="3">
    <location>
        <position position="58"/>
    </location>
    <ligand>
        <name>substrate</name>
    </ligand>
</feature>
<dbReference type="GO" id="GO:0005829">
    <property type="term" value="C:cytosol"/>
    <property type="evidence" value="ECO:0007669"/>
    <property type="project" value="TreeGrafter"/>
</dbReference>
<feature type="binding site" evidence="3">
    <location>
        <begin position="8"/>
        <end position="15"/>
    </location>
    <ligand>
        <name>substrate</name>
    </ligand>
</feature>
<dbReference type="CDD" id="cd07067">
    <property type="entry name" value="HP_PGM_like"/>
    <property type="match status" value="1"/>
</dbReference>
<dbReference type="GO" id="GO:0004331">
    <property type="term" value="F:fructose-2,6-bisphosphate 2-phosphatase activity"/>
    <property type="evidence" value="ECO:0007669"/>
    <property type="project" value="TreeGrafter"/>
</dbReference>
<proteinExistence type="predicted"/>
<dbReference type="OrthoDB" id="9781415at2"/>
<evidence type="ECO:0000256" key="2">
    <source>
        <dbReference type="PIRSR" id="PIRSR613078-1"/>
    </source>
</evidence>
<dbReference type="PANTHER" id="PTHR46517:SF1">
    <property type="entry name" value="FRUCTOSE-2,6-BISPHOSPHATASE TIGAR"/>
    <property type="match status" value="1"/>
</dbReference>
<dbReference type="SMART" id="SM00855">
    <property type="entry name" value="PGAM"/>
    <property type="match status" value="1"/>
</dbReference>
<organism evidence="4 5">
    <name type="scientific">Petrocella atlantisensis</name>
    <dbReference type="NCBI Taxonomy" id="2173034"/>
    <lineage>
        <taxon>Bacteria</taxon>
        <taxon>Bacillati</taxon>
        <taxon>Bacillota</taxon>
        <taxon>Clostridia</taxon>
        <taxon>Lachnospirales</taxon>
        <taxon>Vallitaleaceae</taxon>
        <taxon>Petrocella</taxon>
    </lineage>
</organism>